<comment type="caution">
    <text evidence="1">The sequence shown here is derived from an EMBL/GenBank/DDBJ whole genome shotgun (WGS) entry which is preliminary data.</text>
</comment>
<reference evidence="1 2" key="1">
    <citation type="submission" date="2017-11" db="EMBL/GenBank/DDBJ databases">
        <title>Genomic Encyclopedia of Archaeal and Bacterial Type Strains, Phase II (KMG-II): From Individual Species to Whole Genera.</title>
        <authorList>
            <person name="Goeker M."/>
        </authorList>
    </citation>
    <scope>NUCLEOTIDE SEQUENCE [LARGE SCALE GENOMIC DNA]</scope>
    <source>
        <strain evidence="1 2">DSM 11115</strain>
    </source>
</reference>
<organism evidence="1 2">
    <name type="scientific">Hymenobacter chitinivorans DSM 11115</name>
    <dbReference type="NCBI Taxonomy" id="1121954"/>
    <lineage>
        <taxon>Bacteria</taxon>
        <taxon>Pseudomonadati</taxon>
        <taxon>Bacteroidota</taxon>
        <taxon>Cytophagia</taxon>
        <taxon>Cytophagales</taxon>
        <taxon>Hymenobacteraceae</taxon>
        <taxon>Hymenobacter</taxon>
    </lineage>
</organism>
<sequence>MIGAPLSGPINRVEQIALPSGATGTTALLSIHFVYSSGQHPSLHGESVYSLGSWLRKVNLVFYSIEL</sequence>
<dbReference type="EMBL" id="PGFA01000001">
    <property type="protein sequence ID" value="PJJ59572.1"/>
    <property type="molecule type" value="Genomic_DNA"/>
</dbReference>
<proteinExistence type="predicted"/>
<evidence type="ECO:0000313" key="1">
    <source>
        <dbReference type="EMBL" id="PJJ59572.1"/>
    </source>
</evidence>
<accession>A0A2M9BNQ8</accession>
<gene>
    <name evidence="1" type="ORF">CLV45_0991</name>
</gene>
<evidence type="ECO:0000313" key="2">
    <source>
        <dbReference type="Proteomes" id="UP000228535"/>
    </source>
</evidence>
<dbReference type="AlphaFoldDB" id="A0A2M9BNQ8"/>
<keyword evidence="2" id="KW-1185">Reference proteome</keyword>
<dbReference type="Proteomes" id="UP000228535">
    <property type="component" value="Unassembled WGS sequence"/>
</dbReference>
<protein>
    <submittedName>
        <fullName evidence="1">Uncharacterized protein</fullName>
    </submittedName>
</protein>
<name>A0A2M9BNQ8_9BACT</name>